<name>A0AAN6KX37_9PEZI</name>
<sequence length="255" mass="25911">MAKLHFLIAGLVTSAFASPWNHKREAGNGWSSYWASSSSSSSSTPAGPAGYGSTSSSTAGGWGHSSSSTCKAATITHTAVSTYTESGGVSTVTLSGEGSTVTLPGSTYTESQAASTVYVSGSAYTEVLTTTIEGAPVTACATTVPAYVTRTLAGYNSTQLETSTITVPGSWFAGTSNANALCKGAVTTQYVTTQETSVETVYSTLPGATVTSTSVEQETSTIIESTTLPGATVVSTQVFTAPGWFSRARSSTDVN</sequence>
<keyword evidence="1" id="KW-0732">Signal</keyword>
<reference evidence="2" key="1">
    <citation type="submission" date="2023-06" db="EMBL/GenBank/DDBJ databases">
        <title>Black Yeasts Isolated from many extreme environments.</title>
        <authorList>
            <person name="Coleine C."/>
            <person name="Stajich J.E."/>
            <person name="Selbmann L."/>
        </authorList>
    </citation>
    <scope>NUCLEOTIDE SEQUENCE</scope>
    <source>
        <strain evidence="2">CCFEE 5200</strain>
    </source>
</reference>
<evidence type="ECO:0000256" key="1">
    <source>
        <dbReference type="SAM" id="SignalP"/>
    </source>
</evidence>
<organism evidence="2 3">
    <name type="scientific">Friedmanniomyces endolithicus</name>
    <dbReference type="NCBI Taxonomy" id="329885"/>
    <lineage>
        <taxon>Eukaryota</taxon>
        <taxon>Fungi</taxon>
        <taxon>Dikarya</taxon>
        <taxon>Ascomycota</taxon>
        <taxon>Pezizomycotina</taxon>
        <taxon>Dothideomycetes</taxon>
        <taxon>Dothideomycetidae</taxon>
        <taxon>Mycosphaerellales</taxon>
        <taxon>Teratosphaeriaceae</taxon>
        <taxon>Friedmanniomyces</taxon>
    </lineage>
</organism>
<gene>
    <name evidence="2" type="ORF">LTR91_004616</name>
</gene>
<feature type="chain" id="PRO_5042853812" description="Ig-like domain-containing protein" evidence="1">
    <location>
        <begin position="18"/>
        <end position="255"/>
    </location>
</feature>
<comment type="caution">
    <text evidence="2">The sequence shown here is derived from an EMBL/GenBank/DDBJ whole genome shotgun (WGS) entry which is preliminary data.</text>
</comment>
<proteinExistence type="predicted"/>
<dbReference type="AlphaFoldDB" id="A0AAN6KX37"/>
<dbReference type="Proteomes" id="UP001175353">
    <property type="component" value="Unassembled WGS sequence"/>
</dbReference>
<evidence type="ECO:0000313" key="3">
    <source>
        <dbReference type="Proteomes" id="UP001175353"/>
    </source>
</evidence>
<evidence type="ECO:0008006" key="4">
    <source>
        <dbReference type="Google" id="ProtNLM"/>
    </source>
</evidence>
<keyword evidence="3" id="KW-1185">Reference proteome</keyword>
<evidence type="ECO:0000313" key="2">
    <source>
        <dbReference type="EMBL" id="KAK1003615.1"/>
    </source>
</evidence>
<protein>
    <recommendedName>
        <fullName evidence="4">Ig-like domain-containing protein</fullName>
    </recommendedName>
</protein>
<dbReference type="EMBL" id="JAUJLE010000027">
    <property type="protein sequence ID" value="KAK1003615.1"/>
    <property type="molecule type" value="Genomic_DNA"/>
</dbReference>
<accession>A0AAN6KX37</accession>
<feature type="signal peptide" evidence="1">
    <location>
        <begin position="1"/>
        <end position="17"/>
    </location>
</feature>